<gene>
    <name evidence="1" type="ORF">WN944_007646</name>
</gene>
<dbReference type="EMBL" id="JBCGBO010000003">
    <property type="protein sequence ID" value="KAK9215641.1"/>
    <property type="molecule type" value="Genomic_DNA"/>
</dbReference>
<dbReference type="Proteomes" id="UP001428341">
    <property type="component" value="Unassembled WGS sequence"/>
</dbReference>
<keyword evidence="2" id="KW-1185">Reference proteome</keyword>
<comment type="caution">
    <text evidence="1">The sequence shown here is derived from an EMBL/GenBank/DDBJ whole genome shotgun (WGS) entry which is preliminary data.</text>
</comment>
<evidence type="ECO:0000313" key="2">
    <source>
        <dbReference type="Proteomes" id="UP001428341"/>
    </source>
</evidence>
<evidence type="ECO:0000313" key="1">
    <source>
        <dbReference type="EMBL" id="KAK9215641.1"/>
    </source>
</evidence>
<accession>A0AAP0QUG6</accession>
<reference evidence="1 2" key="1">
    <citation type="submission" date="2024-05" db="EMBL/GenBank/DDBJ databases">
        <title>Haplotype-resolved chromosome-level genome assembly of Huyou (Citrus changshanensis).</title>
        <authorList>
            <person name="Miao C."/>
            <person name="Chen W."/>
            <person name="Wu Y."/>
            <person name="Wang L."/>
            <person name="Zhao S."/>
            <person name="Grierson D."/>
            <person name="Xu C."/>
            <person name="Chen K."/>
        </authorList>
    </citation>
    <scope>NUCLEOTIDE SEQUENCE [LARGE SCALE GENOMIC DNA]</scope>
    <source>
        <strain evidence="1">01-14</strain>
        <tissue evidence="1">Leaf</tissue>
    </source>
</reference>
<sequence length="208" mass="22948">MLSQKCKTNKNDTFSFLLSLCQARGTGKKNPLPIPELSRDQDNVSEESKAKHVTTQLHCALKDERTSILKIGRWRWQKTDGLMNPEVGTSIFFGKVNEATSVSGTSSVSYGHLVNEGTSSMSSRHTTAIAKEVNEASGIIEAALMMNNSTLCGSDRILMWHSCDNHKPNRKKKSEVTNHAVETDTAIIADRNAIVKIEGFLRQSCGHE</sequence>
<proteinExistence type="predicted"/>
<name>A0AAP0QUG6_9ROSI</name>
<organism evidence="1 2">
    <name type="scientific">Citrus x changshan-huyou</name>
    <dbReference type="NCBI Taxonomy" id="2935761"/>
    <lineage>
        <taxon>Eukaryota</taxon>
        <taxon>Viridiplantae</taxon>
        <taxon>Streptophyta</taxon>
        <taxon>Embryophyta</taxon>
        <taxon>Tracheophyta</taxon>
        <taxon>Spermatophyta</taxon>
        <taxon>Magnoliopsida</taxon>
        <taxon>eudicotyledons</taxon>
        <taxon>Gunneridae</taxon>
        <taxon>Pentapetalae</taxon>
        <taxon>rosids</taxon>
        <taxon>malvids</taxon>
        <taxon>Sapindales</taxon>
        <taxon>Rutaceae</taxon>
        <taxon>Aurantioideae</taxon>
        <taxon>Citrus</taxon>
    </lineage>
</organism>
<protein>
    <submittedName>
        <fullName evidence="1">Uncharacterized protein</fullName>
    </submittedName>
</protein>
<dbReference type="AlphaFoldDB" id="A0AAP0QUG6"/>